<proteinExistence type="inferred from homology"/>
<keyword evidence="7" id="KW-1185">Reference proteome</keyword>
<comment type="function">
    <text evidence="4">Transcriptional coactivator that stimulates GCN4-dependent transcriptional activity by bridging the DNA-binding region of GCN4 and TBP (SPT15), thereby recruiting TBP to GCN4-bound promoters. Involved in induction of the ribosome quality control (RQC) pathway; a pathway that degrades nascent peptide chains during problematic translation. Required to prevent stalled ribosomes from frameshifting.</text>
</comment>
<dbReference type="InterPro" id="IPR036286">
    <property type="entry name" value="LexA/Signal_pep-like_sf"/>
</dbReference>
<accession>A0A8H7PDU6</accession>
<dbReference type="PANTHER" id="PTHR46558">
    <property type="entry name" value="TRACRIPTIONAL REGULATORY PROTEIN-RELATED-RELATED"/>
    <property type="match status" value="1"/>
</dbReference>
<dbReference type="InterPro" id="IPR039418">
    <property type="entry name" value="LexA-like"/>
</dbReference>
<dbReference type="EMBL" id="JAEPRA010000030">
    <property type="protein sequence ID" value="KAG2171865.1"/>
    <property type="molecule type" value="Genomic_DNA"/>
</dbReference>
<comment type="caution">
    <text evidence="6">The sequence shown here is derived from an EMBL/GenBank/DDBJ whole genome shotgun (WGS) entry which is preliminary data.</text>
</comment>
<dbReference type="SUPFAM" id="SSF47413">
    <property type="entry name" value="lambda repressor-like DNA-binding domains"/>
    <property type="match status" value="1"/>
</dbReference>
<dbReference type="InterPro" id="IPR001387">
    <property type="entry name" value="Cro/C1-type_HTH"/>
</dbReference>
<evidence type="ECO:0000256" key="1">
    <source>
        <dbReference type="ARBA" id="ARBA00009802"/>
    </source>
</evidence>
<evidence type="ECO:0000256" key="3">
    <source>
        <dbReference type="ARBA" id="ARBA00033305"/>
    </source>
</evidence>
<dbReference type="SMART" id="SM00530">
    <property type="entry name" value="HTH_XRE"/>
    <property type="match status" value="1"/>
</dbReference>
<dbReference type="Gene3D" id="1.10.260.40">
    <property type="entry name" value="lambda repressor-like DNA-binding domains"/>
    <property type="match status" value="1"/>
</dbReference>
<dbReference type="PROSITE" id="PS50943">
    <property type="entry name" value="HTH_CROC1"/>
    <property type="match status" value="1"/>
</dbReference>
<dbReference type="Pfam" id="PF01381">
    <property type="entry name" value="HTH_3"/>
    <property type="match status" value="1"/>
</dbReference>
<dbReference type="PANTHER" id="PTHR46558:SF13">
    <property type="entry name" value="HTH-TYPE TRANSCRIPTIONAL REGULATOR IMMR"/>
    <property type="match status" value="1"/>
</dbReference>
<gene>
    <name evidence="6" type="ORF">INT44_002510</name>
</gene>
<evidence type="ECO:0000256" key="2">
    <source>
        <dbReference type="ARBA" id="ARBA00023125"/>
    </source>
</evidence>
<dbReference type="GO" id="GO:0003677">
    <property type="term" value="F:DNA binding"/>
    <property type="evidence" value="ECO:0007669"/>
    <property type="project" value="UniProtKB-KW"/>
</dbReference>
<reference evidence="6" key="1">
    <citation type="submission" date="2020-12" db="EMBL/GenBank/DDBJ databases">
        <title>Metabolic potential, ecology and presence of endohyphal bacteria is reflected in genomic diversity of Mucoromycotina.</title>
        <authorList>
            <person name="Muszewska A."/>
            <person name="Okrasinska A."/>
            <person name="Steczkiewicz K."/>
            <person name="Drgas O."/>
            <person name="Orlowska M."/>
            <person name="Perlinska-Lenart U."/>
            <person name="Aleksandrzak-Piekarczyk T."/>
            <person name="Szatraj K."/>
            <person name="Zielenkiewicz U."/>
            <person name="Pilsyk S."/>
            <person name="Malc E."/>
            <person name="Mieczkowski P."/>
            <person name="Kruszewska J.S."/>
            <person name="Biernat P."/>
            <person name="Pawlowska J."/>
        </authorList>
    </citation>
    <scope>NUCLEOTIDE SEQUENCE</scope>
    <source>
        <strain evidence="6">WA0000051536</strain>
    </source>
</reference>
<dbReference type="OrthoDB" id="10665845at2759"/>
<dbReference type="SUPFAM" id="SSF51306">
    <property type="entry name" value="LexA/Signal peptidase"/>
    <property type="match status" value="1"/>
</dbReference>
<comment type="similarity">
    <text evidence="1">Belongs to the MBF1 family.</text>
</comment>
<feature type="domain" description="HTH cro/C1-type" evidence="5">
    <location>
        <begin position="7"/>
        <end position="61"/>
    </location>
</feature>
<dbReference type="Gene3D" id="2.10.109.10">
    <property type="entry name" value="Umud Fragment, subunit A"/>
    <property type="match status" value="1"/>
</dbReference>
<dbReference type="Proteomes" id="UP000612746">
    <property type="component" value="Unassembled WGS sequence"/>
</dbReference>
<dbReference type="InterPro" id="IPR010982">
    <property type="entry name" value="Lambda_DNA-bd_dom_sf"/>
</dbReference>
<dbReference type="Pfam" id="PF00717">
    <property type="entry name" value="Peptidase_S24"/>
    <property type="match status" value="1"/>
</dbReference>
<dbReference type="InterPro" id="IPR015927">
    <property type="entry name" value="Peptidase_S24_S26A/B/C"/>
</dbReference>
<keyword evidence="2" id="KW-0238">DNA-binding</keyword>
<evidence type="ECO:0000313" key="6">
    <source>
        <dbReference type="EMBL" id="KAG2171865.1"/>
    </source>
</evidence>
<name>A0A8H7PDU6_9FUNG</name>
<evidence type="ECO:0000313" key="7">
    <source>
        <dbReference type="Proteomes" id="UP000612746"/>
    </source>
</evidence>
<dbReference type="CDD" id="cd06529">
    <property type="entry name" value="S24_LexA-like"/>
    <property type="match status" value="1"/>
</dbReference>
<evidence type="ECO:0000259" key="5">
    <source>
        <dbReference type="PROSITE" id="PS50943"/>
    </source>
</evidence>
<dbReference type="AlphaFoldDB" id="A0A8H7PDU6"/>
<sequence length="227" mass="25055">MSLGDRIREKRKAKGWSGQQLGDVFGISRSSVSDWERGATRPDPDKLVRLADALNTSVEYLLDNSDGKPVVITQSPESVKHTITDRNVAGTDQPAGKLPVITWAQAGEWGEKLNAKDLGDSVEWVTSPYPGEFVLRVVGDSMYNPGGDLSFRDGDLISVSTQREVAHKKLVVVQRRGEAVPTFKQYLVENDGSVLLHALNPSWPNKYLPFDGDCRVVGVVTGQWREH</sequence>
<dbReference type="CDD" id="cd00093">
    <property type="entry name" value="HTH_XRE"/>
    <property type="match status" value="1"/>
</dbReference>
<protein>
    <recommendedName>
        <fullName evidence="3">Signal peptidase I</fullName>
    </recommendedName>
</protein>
<evidence type="ECO:0000256" key="4">
    <source>
        <dbReference type="ARBA" id="ARBA00035107"/>
    </source>
</evidence>
<organism evidence="6 7">
    <name type="scientific">Umbelopsis vinacea</name>
    <dbReference type="NCBI Taxonomy" id="44442"/>
    <lineage>
        <taxon>Eukaryota</taxon>
        <taxon>Fungi</taxon>
        <taxon>Fungi incertae sedis</taxon>
        <taxon>Mucoromycota</taxon>
        <taxon>Mucoromycotina</taxon>
        <taxon>Umbelopsidomycetes</taxon>
        <taxon>Umbelopsidales</taxon>
        <taxon>Umbelopsidaceae</taxon>
        <taxon>Umbelopsis</taxon>
    </lineage>
</organism>